<protein>
    <submittedName>
        <fullName evidence="1">Uncharacterized protein</fullName>
    </submittedName>
</protein>
<accession>A0A2G9V2N7</accession>
<reference evidence="1 2" key="1">
    <citation type="submission" date="2015-09" db="EMBL/GenBank/DDBJ databases">
        <title>Draft genome of the parasitic nematode Teladorsagia circumcincta isolate WARC Sus (inbred).</title>
        <authorList>
            <person name="Mitreva M."/>
        </authorList>
    </citation>
    <scope>NUCLEOTIDE SEQUENCE [LARGE SCALE GENOMIC DNA]</scope>
    <source>
        <strain evidence="1 2">S</strain>
    </source>
</reference>
<evidence type="ECO:0000313" key="2">
    <source>
        <dbReference type="Proteomes" id="UP000230423"/>
    </source>
</evidence>
<gene>
    <name evidence="1" type="ORF">TELCIR_01711</name>
</gene>
<evidence type="ECO:0000313" key="1">
    <source>
        <dbReference type="EMBL" id="PIO76232.1"/>
    </source>
</evidence>
<dbReference type="EMBL" id="KZ345069">
    <property type="protein sequence ID" value="PIO76232.1"/>
    <property type="molecule type" value="Genomic_DNA"/>
</dbReference>
<dbReference type="Proteomes" id="UP000230423">
    <property type="component" value="Unassembled WGS sequence"/>
</dbReference>
<keyword evidence="2" id="KW-1185">Reference proteome</keyword>
<sequence>MHMKDGIFKKLVEKQAIGFELELNVNCYRRVGSLVLLCRF</sequence>
<organism evidence="1 2">
    <name type="scientific">Teladorsagia circumcincta</name>
    <name type="common">Brown stomach worm</name>
    <name type="synonym">Ostertagia circumcincta</name>
    <dbReference type="NCBI Taxonomy" id="45464"/>
    <lineage>
        <taxon>Eukaryota</taxon>
        <taxon>Metazoa</taxon>
        <taxon>Ecdysozoa</taxon>
        <taxon>Nematoda</taxon>
        <taxon>Chromadorea</taxon>
        <taxon>Rhabditida</taxon>
        <taxon>Rhabditina</taxon>
        <taxon>Rhabditomorpha</taxon>
        <taxon>Strongyloidea</taxon>
        <taxon>Trichostrongylidae</taxon>
        <taxon>Teladorsagia</taxon>
    </lineage>
</organism>
<name>A0A2G9V2N7_TELCI</name>
<dbReference type="AlphaFoldDB" id="A0A2G9V2N7"/>
<proteinExistence type="predicted"/>